<organism evidence="2">
    <name type="scientific">Menopon gallinae</name>
    <name type="common">poultry shaft louse</name>
    <dbReference type="NCBI Taxonomy" id="328185"/>
    <lineage>
        <taxon>Eukaryota</taxon>
        <taxon>Metazoa</taxon>
        <taxon>Ecdysozoa</taxon>
        <taxon>Arthropoda</taxon>
        <taxon>Hexapoda</taxon>
        <taxon>Insecta</taxon>
        <taxon>Pterygota</taxon>
        <taxon>Neoptera</taxon>
        <taxon>Paraneoptera</taxon>
        <taxon>Psocodea</taxon>
        <taxon>Troctomorpha</taxon>
        <taxon>Phthiraptera</taxon>
        <taxon>Amblycera</taxon>
        <taxon>Menoponidae</taxon>
        <taxon>Menopon</taxon>
    </lineage>
</organism>
<keyword evidence="1" id="KW-0472">Membrane</keyword>
<reference evidence="2" key="1">
    <citation type="journal article" date="2024" name="Gigascience">
        <title>Chromosome-level genome of the poultry shaft louse Menopon gallinae provides insight into the host-switching and adaptive evolution of parasitic lice.</title>
        <authorList>
            <person name="Xu Y."/>
            <person name="Ma L."/>
            <person name="Liu S."/>
            <person name="Liang Y."/>
            <person name="Liu Q."/>
            <person name="He Z."/>
            <person name="Tian L."/>
            <person name="Duan Y."/>
            <person name="Cai W."/>
            <person name="Li H."/>
            <person name="Song F."/>
        </authorList>
    </citation>
    <scope>NUCLEOTIDE SEQUENCE</scope>
    <source>
        <strain evidence="2">Cailab_2023a</strain>
    </source>
</reference>
<name>A0AAW2IAB0_9NEOP</name>
<comment type="caution">
    <text evidence="2">The sequence shown here is derived from an EMBL/GenBank/DDBJ whole genome shotgun (WGS) entry which is preliminary data.</text>
</comment>
<accession>A0AAW2IAB0</accession>
<sequence>MAQGPMIATVTAKTIKLVITMIILFLYRRGDNGNFLGAGAVWNLKEDKNEDVEILSSGVFIGFFVYNLSVLITYCLTSEKSLNDCIMNICGVLLWVAVAGVSLHYWLGYQTPHHQEVIELERDAGLALGSLCVLNAATHLIDTVFTFKLYENKHL</sequence>
<feature type="transmembrane region" description="Helical" evidence="1">
    <location>
        <begin position="86"/>
        <end position="107"/>
    </location>
</feature>
<dbReference type="GO" id="GO:0005886">
    <property type="term" value="C:plasma membrane"/>
    <property type="evidence" value="ECO:0007669"/>
    <property type="project" value="TreeGrafter"/>
</dbReference>
<evidence type="ECO:0000313" key="2">
    <source>
        <dbReference type="EMBL" id="KAL0278662.1"/>
    </source>
</evidence>
<dbReference type="InterPro" id="IPR038976">
    <property type="entry name" value="Ssk"/>
</dbReference>
<feature type="transmembrane region" description="Helical" evidence="1">
    <location>
        <begin position="54"/>
        <end position="74"/>
    </location>
</feature>
<dbReference type="AlphaFoldDB" id="A0AAW2IAB0"/>
<proteinExistence type="predicted"/>
<keyword evidence="1" id="KW-0812">Transmembrane</keyword>
<dbReference type="EMBL" id="JARGDH010000001">
    <property type="protein sequence ID" value="KAL0278662.1"/>
    <property type="molecule type" value="Genomic_DNA"/>
</dbReference>
<dbReference type="PANTHER" id="PTHR36692">
    <property type="entry name" value="PROTEIN SNAKESKIN"/>
    <property type="match status" value="1"/>
</dbReference>
<keyword evidence="1" id="KW-1133">Transmembrane helix</keyword>
<dbReference type="PANTHER" id="PTHR36692:SF3">
    <property type="entry name" value="PROTEIN SNAKESKIN"/>
    <property type="match status" value="1"/>
</dbReference>
<evidence type="ECO:0000256" key="1">
    <source>
        <dbReference type="SAM" id="Phobius"/>
    </source>
</evidence>
<dbReference type="GO" id="GO:0019991">
    <property type="term" value="P:septate junction assembly"/>
    <property type="evidence" value="ECO:0007669"/>
    <property type="project" value="InterPro"/>
</dbReference>
<feature type="transmembrane region" description="Helical" evidence="1">
    <location>
        <begin position="7"/>
        <end position="27"/>
    </location>
</feature>
<gene>
    <name evidence="2" type="ORF">PYX00_000416</name>
</gene>
<protein>
    <submittedName>
        <fullName evidence="2">Uncharacterized protein</fullName>
    </submittedName>
</protein>